<evidence type="ECO:0000313" key="2">
    <source>
        <dbReference type="Proteomes" id="UP000554482"/>
    </source>
</evidence>
<protein>
    <submittedName>
        <fullName evidence="1">Uncharacterized protein</fullName>
    </submittedName>
</protein>
<organism evidence="1 2">
    <name type="scientific">Thalictrum thalictroides</name>
    <name type="common">Rue-anemone</name>
    <name type="synonym">Anemone thalictroides</name>
    <dbReference type="NCBI Taxonomy" id="46969"/>
    <lineage>
        <taxon>Eukaryota</taxon>
        <taxon>Viridiplantae</taxon>
        <taxon>Streptophyta</taxon>
        <taxon>Embryophyta</taxon>
        <taxon>Tracheophyta</taxon>
        <taxon>Spermatophyta</taxon>
        <taxon>Magnoliopsida</taxon>
        <taxon>Ranunculales</taxon>
        <taxon>Ranunculaceae</taxon>
        <taxon>Thalictroideae</taxon>
        <taxon>Thalictrum</taxon>
    </lineage>
</organism>
<gene>
    <name evidence="1" type="ORF">FRX31_016206</name>
</gene>
<reference evidence="1 2" key="1">
    <citation type="submission" date="2020-06" db="EMBL/GenBank/DDBJ databases">
        <title>Transcriptomic and genomic resources for Thalictrum thalictroides and T. hernandezii: Facilitating candidate gene discovery in an emerging model plant lineage.</title>
        <authorList>
            <person name="Arias T."/>
            <person name="Riano-Pachon D.M."/>
            <person name="Di Stilio V.S."/>
        </authorList>
    </citation>
    <scope>NUCLEOTIDE SEQUENCE [LARGE SCALE GENOMIC DNA]</scope>
    <source>
        <strain evidence="2">cv. WT478/WT964</strain>
        <tissue evidence="1">Leaves</tissue>
    </source>
</reference>
<accession>A0A7J6WB70</accession>
<sequence length="67" mass="7937">MKLLICWLLEPGVSKSYLLSRCHYMWRMNGKQCIKYCPKCKAVFIYEPVAAEDVEVEEQDRDLFSKC</sequence>
<keyword evidence="2" id="KW-1185">Reference proteome</keyword>
<evidence type="ECO:0000313" key="1">
    <source>
        <dbReference type="EMBL" id="KAF5194207.1"/>
    </source>
</evidence>
<comment type="caution">
    <text evidence="1">The sequence shown here is derived from an EMBL/GenBank/DDBJ whole genome shotgun (WGS) entry which is preliminary data.</text>
</comment>
<name>A0A7J6WB70_THATH</name>
<dbReference type="AlphaFoldDB" id="A0A7J6WB70"/>
<dbReference type="EMBL" id="JABWDY010019022">
    <property type="protein sequence ID" value="KAF5194207.1"/>
    <property type="molecule type" value="Genomic_DNA"/>
</dbReference>
<dbReference type="Proteomes" id="UP000554482">
    <property type="component" value="Unassembled WGS sequence"/>
</dbReference>
<proteinExistence type="predicted"/>